<dbReference type="PIRSF" id="PIRSF002741">
    <property type="entry name" value="MppA"/>
    <property type="match status" value="1"/>
</dbReference>
<name>A0A1G2HMR9_9BACT</name>
<evidence type="ECO:0008006" key="8">
    <source>
        <dbReference type="Google" id="ProtNLM"/>
    </source>
</evidence>
<dbReference type="InterPro" id="IPR002477">
    <property type="entry name" value="Peptidoglycan-bd-like"/>
</dbReference>
<dbReference type="GO" id="GO:0015833">
    <property type="term" value="P:peptide transport"/>
    <property type="evidence" value="ECO:0007669"/>
    <property type="project" value="TreeGrafter"/>
</dbReference>
<dbReference type="PANTHER" id="PTHR30290">
    <property type="entry name" value="PERIPLASMIC BINDING COMPONENT OF ABC TRANSPORTER"/>
    <property type="match status" value="1"/>
</dbReference>
<dbReference type="Pfam" id="PF00496">
    <property type="entry name" value="SBP_bac_5"/>
    <property type="match status" value="1"/>
</dbReference>
<evidence type="ECO:0000313" key="6">
    <source>
        <dbReference type="EMBL" id="OGZ63797.1"/>
    </source>
</evidence>
<dbReference type="AlphaFoldDB" id="A0A1G2HMR9"/>
<feature type="domain" description="Peptidoglycan binding-like" evidence="5">
    <location>
        <begin position="423"/>
        <end position="486"/>
    </location>
</feature>
<comment type="caution">
    <text evidence="6">The sequence shown here is derived from an EMBL/GenBank/DDBJ whole genome shotgun (WGS) entry which is preliminary data.</text>
</comment>
<dbReference type="EMBL" id="MHOO01000011">
    <property type="protein sequence ID" value="OGZ63797.1"/>
    <property type="molecule type" value="Genomic_DNA"/>
</dbReference>
<dbReference type="PANTHER" id="PTHR30290:SF9">
    <property type="entry name" value="OLIGOPEPTIDE-BINDING PROTEIN APPA"/>
    <property type="match status" value="1"/>
</dbReference>
<protein>
    <recommendedName>
        <fullName evidence="8">Solute-binding protein family 5 domain-containing protein</fullName>
    </recommendedName>
</protein>
<dbReference type="GO" id="GO:0043190">
    <property type="term" value="C:ATP-binding cassette (ABC) transporter complex"/>
    <property type="evidence" value="ECO:0007669"/>
    <property type="project" value="InterPro"/>
</dbReference>
<dbReference type="InterPro" id="IPR000914">
    <property type="entry name" value="SBP_5_dom"/>
</dbReference>
<feature type="domain" description="Solute-binding protein family 5" evidence="4">
    <location>
        <begin position="100"/>
        <end position="409"/>
    </location>
</feature>
<comment type="similarity">
    <text evidence="1">Belongs to the bacterial solute-binding protein 5 family.</text>
</comment>
<dbReference type="InterPro" id="IPR036366">
    <property type="entry name" value="PGBDSf"/>
</dbReference>
<dbReference type="Pfam" id="PF01471">
    <property type="entry name" value="PG_binding_1"/>
    <property type="match status" value="1"/>
</dbReference>
<dbReference type="SUPFAM" id="SSF53850">
    <property type="entry name" value="Periplasmic binding protein-like II"/>
    <property type="match status" value="1"/>
</dbReference>
<dbReference type="Gene3D" id="3.10.105.10">
    <property type="entry name" value="Dipeptide-binding Protein, Domain 3"/>
    <property type="match status" value="1"/>
</dbReference>
<proteinExistence type="inferred from homology"/>
<evidence type="ECO:0000256" key="1">
    <source>
        <dbReference type="ARBA" id="ARBA00005695"/>
    </source>
</evidence>
<evidence type="ECO:0000259" key="5">
    <source>
        <dbReference type="Pfam" id="PF01471"/>
    </source>
</evidence>
<keyword evidence="2" id="KW-0813">Transport</keyword>
<dbReference type="Gene3D" id="1.10.101.10">
    <property type="entry name" value="PGBD-like superfamily/PGBD"/>
    <property type="match status" value="1"/>
</dbReference>
<dbReference type="GO" id="GO:0042597">
    <property type="term" value="C:periplasmic space"/>
    <property type="evidence" value="ECO:0007669"/>
    <property type="project" value="UniProtKB-ARBA"/>
</dbReference>
<evidence type="ECO:0000256" key="3">
    <source>
        <dbReference type="ARBA" id="ARBA00022729"/>
    </source>
</evidence>
<keyword evidence="3" id="KW-0732">Signal</keyword>
<dbReference type="InterPro" id="IPR030678">
    <property type="entry name" value="Peptide/Ni-bd"/>
</dbReference>
<dbReference type="STRING" id="1802202.A2730_00715"/>
<evidence type="ECO:0000256" key="2">
    <source>
        <dbReference type="ARBA" id="ARBA00022448"/>
    </source>
</evidence>
<dbReference type="SUPFAM" id="SSF47090">
    <property type="entry name" value="PGBD-like"/>
    <property type="match status" value="1"/>
</dbReference>
<sequence length="667" mass="75899">MAHTFPSFSQWKQIFKVLKKREKIALLVFFLSAFSSLGFLATDFYIKNTKVAPAFGGTYIEGIVGQPRFINPIYGETNDVDRTLINLVFSSLMDYDNSGKLIPSLAEDYKVSEDGKIYEFELKENIFWHDGKPLTSDDVLFTIRTIQNPDYKSPLRANWIEVEAEKVSDKSLKLILKAPYNSFLENCTLKILPKHIWETISPENFTLSSYNLKPIGSGPFKFAGIDQNALGFIKALHFNSSRRYFGRPSYIANISFQFFEKKEGLIDSVNAGEINGFTLASLDNNETEAEKEIRQGWPQQEKFSVYSFSLPRYFAVFFNNQKLKIFSDENIRKALLYGINKEELVEKIKKETKNNIALVNSPILPEFFGYQDTPDIYSFDTDKAKSLLDKAGFKDTGSGVREKAIQKKPAFQFKSYLKVGSKGTEVTQLQGCLAKLSDGNFSDILKEETNGTYGKATEDAVTEFQKKYLPGEKPTGEVGKATRAQLNALCVAQQPNSQPLRFILVTVNQPQLIEVANMLKNYWQDIGVSVQVTAVSVTDLKPIIKNRDYDALLYGEALGSQPDLYPFWHSSQKIDPGLNLSSYENKNADQLLKEARETLDEEVKKQKYEKLQDIIIKDAPALFLYNPDYIYWVSEGIKGIATEKIIDPAKRFVNITNWHIKTKRVWK</sequence>
<gene>
    <name evidence="6" type="ORF">A2730_00715</name>
</gene>
<accession>A0A1G2HMR9</accession>
<dbReference type="Gene3D" id="3.40.190.10">
    <property type="entry name" value="Periplasmic binding protein-like II"/>
    <property type="match status" value="1"/>
</dbReference>
<dbReference type="Proteomes" id="UP000176855">
    <property type="component" value="Unassembled WGS sequence"/>
</dbReference>
<evidence type="ECO:0000259" key="4">
    <source>
        <dbReference type="Pfam" id="PF00496"/>
    </source>
</evidence>
<dbReference type="InterPro" id="IPR036365">
    <property type="entry name" value="PGBD-like_sf"/>
</dbReference>
<reference evidence="6 7" key="1">
    <citation type="journal article" date="2016" name="Nat. Commun.">
        <title>Thousands of microbial genomes shed light on interconnected biogeochemical processes in an aquifer system.</title>
        <authorList>
            <person name="Anantharaman K."/>
            <person name="Brown C.T."/>
            <person name="Hug L.A."/>
            <person name="Sharon I."/>
            <person name="Castelle C.J."/>
            <person name="Probst A.J."/>
            <person name="Thomas B.C."/>
            <person name="Singh A."/>
            <person name="Wilkins M.J."/>
            <person name="Karaoz U."/>
            <person name="Brodie E.L."/>
            <person name="Williams K.H."/>
            <person name="Hubbard S.S."/>
            <person name="Banfield J.F."/>
        </authorList>
    </citation>
    <scope>NUCLEOTIDE SEQUENCE [LARGE SCALE GENOMIC DNA]</scope>
</reference>
<dbReference type="GO" id="GO:1904680">
    <property type="term" value="F:peptide transmembrane transporter activity"/>
    <property type="evidence" value="ECO:0007669"/>
    <property type="project" value="TreeGrafter"/>
</dbReference>
<evidence type="ECO:0000313" key="7">
    <source>
        <dbReference type="Proteomes" id="UP000176855"/>
    </source>
</evidence>
<dbReference type="InterPro" id="IPR039424">
    <property type="entry name" value="SBP_5"/>
</dbReference>
<organism evidence="6 7">
    <name type="scientific">Candidatus Staskawiczbacteria bacterium RIFCSPHIGHO2_01_FULL_39_25</name>
    <dbReference type="NCBI Taxonomy" id="1802202"/>
    <lineage>
        <taxon>Bacteria</taxon>
        <taxon>Candidatus Staskawicziibacteriota</taxon>
    </lineage>
</organism>